<protein>
    <submittedName>
        <fullName evidence="1">Uncharacterized protein</fullName>
    </submittedName>
</protein>
<dbReference type="Proteomes" id="UP000823388">
    <property type="component" value="Chromosome 5N"/>
</dbReference>
<keyword evidence="2" id="KW-1185">Reference proteome</keyword>
<evidence type="ECO:0000313" key="1">
    <source>
        <dbReference type="EMBL" id="KAG2593689.1"/>
    </source>
</evidence>
<organism evidence="1 2">
    <name type="scientific">Panicum virgatum</name>
    <name type="common">Blackwell switchgrass</name>
    <dbReference type="NCBI Taxonomy" id="38727"/>
    <lineage>
        <taxon>Eukaryota</taxon>
        <taxon>Viridiplantae</taxon>
        <taxon>Streptophyta</taxon>
        <taxon>Embryophyta</taxon>
        <taxon>Tracheophyta</taxon>
        <taxon>Spermatophyta</taxon>
        <taxon>Magnoliopsida</taxon>
        <taxon>Liliopsida</taxon>
        <taxon>Poales</taxon>
        <taxon>Poaceae</taxon>
        <taxon>PACMAD clade</taxon>
        <taxon>Panicoideae</taxon>
        <taxon>Panicodae</taxon>
        <taxon>Paniceae</taxon>
        <taxon>Panicinae</taxon>
        <taxon>Panicum</taxon>
        <taxon>Panicum sect. Hiantes</taxon>
    </lineage>
</organism>
<sequence length="127" mass="14875">MCMCARLTQQPDEIVWRWTADGVYTANYAKEVWHLVFNWAHLDPSSLLPDCDDIQTWWASVIQQHNSKKQRRSVAVILMVSAWNIWNERNRRVFNNKFQQPVQVFGMIKAELLLRVVGCGRPELSST</sequence>
<reference evidence="1" key="1">
    <citation type="submission" date="2020-05" db="EMBL/GenBank/DDBJ databases">
        <title>WGS assembly of Panicum virgatum.</title>
        <authorList>
            <person name="Lovell J.T."/>
            <person name="Jenkins J."/>
            <person name="Shu S."/>
            <person name="Juenger T.E."/>
            <person name="Schmutz J."/>
        </authorList>
    </citation>
    <scope>NUCLEOTIDE SEQUENCE</scope>
    <source>
        <strain evidence="1">AP13</strain>
    </source>
</reference>
<gene>
    <name evidence="1" type="ORF">PVAP13_5NG012572</name>
</gene>
<comment type="caution">
    <text evidence="1">The sequence shown here is derived from an EMBL/GenBank/DDBJ whole genome shotgun (WGS) entry which is preliminary data.</text>
</comment>
<name>A0A8T0SB91_PANVG</name>
<accession>A0A8T0SB91</accession>
<dbReference type="EMBL" id="CM029046">
    <property type="protein sequence ID" value="KAG2593689.1"/>
    <property type="molecule type" value="Genomic_DNA"/>
</dbReference>
<proteinExistence type="predicted"/>
<dbReference type="AlphaFoldDB" id="A0A8T0SB91"/>
<evidence type="ECO:0000313" key="2">
    <source>
        <dbReference type="Proteomes" id="UP000823388"/>
    </source>
</evidence>